<evidence type="ECO:0000313" key="2">
    <source>
        <dbReference type="EMBL" id="OJZ87457.1"/>
    </source>
</evidence>
<feature type="transmembrane region" description="Helical" evidence="1">
    <location>
        <begin position="82"/>
        <end position="102"/>
    </location>
</feature>
<gene>
    <name evidence="2" type="ORF">ASPFODRAFT_572951</name>
</gene>
<evidence type="ECO:0000313" key="3">
    <source>
        <dbReference type="Proteomes" id="UP000184063"/>
    </source>
</evidence>
<keyword evidence="1" id="KW-0812">Transmembrane</keyword>
<dbReference type="AlphaFoldDB" id="A0A1M3TKW3"/>
<sequence>MSQRTLINFLHKEKFFIDTGGNLHQSEIQYKRASCHPLQVKIIPVGQKTSEDGNSLQGAIPYRALVTPTINMKREWKSTCRHGTVTLLIVNLAVYLRMMVLLGEQ</sequence>
<accession>A0A1M3TKW3</accession>
<dbReference type="EMBL" id="KV878240">
    <property type="protein sequence ID" value="OJZ87457.1"/>
    <property type="molecule type" value="Genomic_DNA"/>
</dbReference>
<organism evidence="2 3">
    <name type="scientific">Aspergillus luchuensis (strain CBS 106.47)</name>
    <dbReference type="NCBI Taxonomy" id="1137211"/>
    <lineage>
        <taxon>Eukaryota</taxon>
        <taxon>Fungi</taxon>
        <taxon>Dikarya</taxon>
        <taxon>Ascomycota</taxon>
        <taxon>Pezizomycotina</taxon>
        <taxon>Eurotiomycetes</taxon>
        <taxon>Eurotiomycetidae</taxon>
        <taxon>Eurotiales</taxon>
        <taxon>Aspergillaceae</taxon>
        <taxon>Aspergillus</taxon>
        <taxon>Aspergillus subgen. Circumdati</taxon>
    </lineage>
</organism>
<protein>
    <submittedName>
        <fullName evidence="2">Uncharacterized protein</fullName>
    </submittedName>
</protein>
<dbReference type="Proteomes" id="UP000184063">
    <property type="component" value="Unassembled WGS sequence"/>
</dbReference>
<keyword evidence="1" id="KW-1133">Transmembrane helix</keyword>
<proteinExistence type="predicted"/>
<name>A0A1M3TKW3_ASPLC</name>
<dbReference type="VEuPathDB" id="FungiDB:ASPFODRAFT_572951"/>
<evidence type="ECO:0000256" key="1">
    <source>
        <dbReference type="SAM" id="Phobius"/>
    </source>
</evidence>
<keyword evidence="1" id="KW-0472">Membrane</keyword>
<reference evidence="3" key="1">
    <citation type="journal article" date="2017" name="Genome Biol.">
        <title>Comparative genomics reveals high biological diversity and specific adaptations in the industrially and medically important fungal genus Aspergillus.</title>
        <authorList>
            <person name="de Vries R.P."/>
            <person name="Riley R."/>
            <person name="Wiebenga A."/>
            <person name="Aguilar-Osorio G."/>
            <person name="Amillis S."/>
            <person name="Uchima C.A."/>
            <person name="Anderluh G."/>
            <person name="Asadollahi M."/>
            <person name="Askin M."/>
            <person name="Barry K."/>
            <person name="Battaglia E."/>
            <person name="Bayram O."/>
            <person name="Benocci T."/>
            <person name="Braus-Stromeyer S.A."/>
            <person name="Caldana C."/>
            <person name="Canovas D."/>
            <person name="Cerqueira G.C."/>
            <person name="Chen F."/>
            <person name="Chen W."/>
            <person name="Choi C."/>
            <person name="Clum A."/>
            <person name="Dos Santos R.A."/>
            <person name="Damasio A.R."/>
            <person name="Diallinas G."/>
            <person name="Emri T."/>
            <person name="Fekete E."/>
            <person name="Flipphi M."/>
            <person name="Freyberg S."/>
            <person name="Gallo A."/>
            <person name="Gournas C."/>
            <person name="Habgood R."/>
            <person name="Hainaut M."/>
            <person name="Harispe M.L."/>
            <person name="Henrissat B."/>
            <person name="Hilden K.S."/>
            <person name="Hope R."/>
            <person name="Hossain A."/>
            <person name="Karabika E."/>
            <person name="Karaffa L."/>
            <person name="Karanyi Z."/>
            <person name="Krasevec N."/>
            <person name="Kuo A."/>
            <person name="Kusch H."/>
            <person name="LaButti K."/>
            <person name="Lagendijk E.L."/>
            <person name="Lapidus A."/>
            <person name="Levasseur A."/>
            <person name="Lindquist E."/>
            <person name="Lipzen A."/>
            <person name="Logrieco A.F."/>
            <person name="MacCabe A."/>
            <person name="Maekelae M.R."/>
            <person name="Malavazi I."/>
            <person name="Melin P."/>
            <person name="Meyer V."/>
            <person name="Mielnichuk N."/>
            <person name="Miskei M."/>
            <person name="Molnar A.P."/>
            <person name="Mule G."/>
            <person name="Ngan C.Y."/>
            <person name="Orejas M."/>
            <person name="Orosz E."/>
            <person name="Ouedraogo J.P."/>
            <person name="Overkamp K.M."/>
            <person name="Park H.-S."/>
            <person name="Perrone G."/>
            <person name="Piumi F."/>
            <person name="Punt P.J."/>
            <person name="Ram A.F."/>
            <person name="Ramon A."/>
            <person name="Rauscher S."/>
            <person name="Record E."/>
            <person name="Riano-Pachon D.M."/>
            <person name="Robert V."/>
            <person name="Roehrig J."/>
            <person name="Ruller R."/>
            <person name="Salamov A."/>
            <person name="Salih N.S."/>
            <person name="Samson R.A."/>
            <person name="Sandor E."/>
            <person name="Sanguinetti M."/>
            <person name="Schuetze T."/>
            <person name="Sepcic K."/>
            <person name="Shelest E."/>
            <person name="Sherlock G."/>
            <person name="Sophianopoulou V."/>
            <person name="Squina F.M."/>
            <person name="Sun H."/>
            <person name="Susca A."/>
            <person name="Todd R.B."/>
            <person name="Tsang A."/>
            <person name="Unkles S.E."/>
            <person name="van de Wiele N."/>
            <person name="van Rossen-Uffink D."/>
            <person name="Oliveira J.V."/>
            <person name="Vesth T.C."/>
            <person name="Visser J."/>
            <person name="Yu J.-H."/>
            <person name="Zhou M."/>
            <person name="Andersen M.R."/>
            <person name="Archer D.B."/>
            <person name="Baker S.E."/>
            <person name="Benoit I."/>
            <person name="Brakhage A.A."/>
            <person name="Braus G.H."/>
            <person name="Fischer R."/>
            <person name="Frisvad J.C."/>
            <person name="Goldman G.H."/>
            <person name="Houbraken J."/>
            <person name="Oakley B."/>
            <person name="Pocsi I."/>
            <person name="Scazzocchio C."/>
            <person name="Seiboth B."/>
            <person name="vanKuyk P.A."/>
            <person name="Wortman J."/>
            <person name="Dyer P.S."/>
            <person name="Grigoriev I.V."/>
        </authorList>
    </citation>
    <scope>NUCLEOTIDE SEQUENCE [LARGE SCALE GENOMIC DNA]</scope>
    <source>
        <strain evidence="3">CBS 106.47</strain>
    </source>
</reference>